<feature type="compositionally biased region" description="Basic and acidic residues" evidence="7">
    <location>
        <begin position="1"/>
        <end position="17"/>
    </location>
</feature>
<gene>
    <name evidence="12" type="ORF">Tci_014519</name>
</gene>
<feature type="region of interest" description="Disordered" evidence="7">
    <location>
        <begin position="1"/>
        <end position="39"/>
    </location>
</feature>
<dbReference type="EMBL" id="BKCJ010001583">
    <property type="protein sequence ID" value="GEU42541.1"/>
    <property type="molecule type" value="Genomic_DNA"/>
</dbReference>
<dbReference type="Gene3D" id="1.10.340.70">
    <property type="match status" value="1"/>
</dbReference>
<evidence type="ECO:0000256" key="7">
    <source>
        <dbReference type="SAM" id="MobiDB-lite"/>
    </source>
</evidence>
<dbReference type="InterPro" id="IPR036397">
    <property type="entry name" value="RNaseH_sf"/>
</dbReference>
<dbReference type="FunFam" id="3.10.20.370:FF:000001">
    <property type="entry name" value="Retrovirus-related Pol polyprotein from transposon 17.6-like protein"/>
    <property type="match status" value="1"/>
</dbReference>
<evidence type="ECO:0000259" key="10">
    <source>
        <dbReference type="Pfam" id="PF17917"/>
    </source>
</evidence>
<protein>
    <submittedName>
        <fullName evidence="12">Reverse transcriptase domain-containing protein</fullName>
    </submittedName>
</protein>
<feature type="region of interest" description="Disordered" evidence="7">
    <location>
        <begin position="983"/>
        <end position="1009"/>
    </location>
</feature>
<dbReference type="Pfam" id="PF13456">
    <property type="entry name" value="RVT_3"/>
    <property type="match status" value="1"/>
</dbReference>
<dbReference type="Gene3D" id="3.30.420.10">
    <property type="entry name" value="Ribonuclease H-like superfamily/Ribonuclease H"/>
    <property type="match status" value="1"/>
</dbReference>
<dbReference type="InterPro" id="IPR041373">
    <property type="entry name" value="RT_RNaseH"/>
</dbReference>
<keyword evidence="6 12" id="KW-0695">RNA-directed DNA polymerase</keyword>
<evidence type="ECO:0000259" key="9">
    <source>
        <dbReference type="Pfam" id="PF13456"/>
    </source>
</evidence>
<dbReference type="InterPro" id="IPR000477">
    <property type="entry name" value="RT_dom"/>
</dbReference>
<dbReference type="PANTHER" id="PTHR37984">
    <property type="entry name" value="PROTEIN CBG26694"/>
    <property type="match status" value="1"/>
</dbReference>
<dbReference type="Gene3D" id="3.30.70.270">
    <property type="match status" value="4"/>
</dbReference>
<evidence type="ECO:0000259" key="11">
    <source>
        <dbReference type="Pfam" id="PF17921"/>
    </source>
</evidence>
<evidence type="ECO:0000313" key="12">
    <source>
        <dbReference type="EMBL" id="GEU42541.1"/>
    </source>
</evidence>
<dbReference type="FunFam" id="3.30.70.270:FF:000020">
    <property type="entry name" value="Transposon Tf2-6 polyprotein-like Protein"/>
    <property type="match status" value="1"/>
</dbReference>
<dbReference type="InterPro" id="IPR002156">
    <property type="entry name" value="RNaseH_domain"/>
</dbReference>
<dbReference type="Pfam" id="PF00078">
    <property type="entry name" value="RVT_1"/>
    <property type="match status" value="1"/>
</dbReference>
<feature type="domain" description="RNase H type-1" evidence="9">
    <location>
        <begin position="615"/>
        <end position="700"/>
    </location>
</feature>
<evidence type="ECO:0000256" key="4">
    <source>
        <dbReference type="ARBA" id="ARBA00022759"/>
    </source>
</evidence>
<dbReference type="InterPro" id="IPR050951">
    <property type="entry name" value="Retrovirus_Pol_polyprotein"/>
</dbReference>
<feature type="domain" description="Reverse transcriptase" evidence="8">
    <location>
        <begin position="382"/>
        <end position="489"/>
    </location>
</feature>
<evidence type="ECO:0000256" key="6">
    <source>
        <dbReference type="ARBA" id="ARBA00022918"/>
    </source>
</evidence>
<evidence type="ECO:0000256" key="3">
    <source>
        <dbReference type="ARBA" id="ARBA00022722"/>
    </source>
</evidence>
<dbReference type="InterPro" id="IPR041588">
    <property type="entry name" value="Integrase_H2C2"/>
</dbReference>
<evidence type="ECO:0000256" key="5">
    <source>
        <dbReference type="ARBA" id="ARBA00022801"/>
    </source>
</evidence>
<evidence type="ECO:0000256" key="1">
    <source>
        <dbReference type="ARBA" id="ARBA00022679"/>
    </source>
</evidence>
<sequence length="2089" mass="236796">MEVPERPPEDISERNQKDSSSTGTGVLSEIEGNHHNGKGNVSLIHLSFDDVEDRTRVRMVVTGKEIRDADMKRPFKEADDQSGGPSQSVLVHNKLRGMAHAGVVSYVPTNPRWEYEGMVREPLMKKHRRMGETQAAERWIIETSFIMGVPEVMNISSFMDAHKCLELAKRYSDKVSKTVDEMMTRLDDFVWSKEAFASTKLPKREALEASKKSTGPLNKREDRFHMGGYGADRRRNERRSMFNNRDGLVQYHTQTPYQETRDQGFHHTRSWPDDRKMKSVERDESWMKSPIVFPPLLMEDASDETLIIKAVMKGYLVRRMDLVGFAGGIVKPLGKIKLEVVVDDEGLFRTVMINFTVVRSPSPYNVIFGRASLRSLRAVSSTIHSMMAQDNEENTAFYTDQGTYCYTKMPFGHKNVRVTYQRLVDTTFQSQIERNLEEYVDDMVIKSNDEKVMIEDITKTFNNLWRINMKLNLKNCSFGVDEGKFMGYMLTSKGIRANPKKTKAISNMQSPRTIKVMQSLSGKLSTLKRFLSRSAEKLLPFFETLKDIMKENKDEYRRTKSAKKAFQETKKVIVELSLQSTPVKAEILYVYVAAATEAISAILLAERKEKQYAIHYNEYEAEYEAMLVGLCMARKMKVQNIDIQVDSKLVASQINGSYVASNTNMIKYLDTTKECIAEFKTFAIQNIPKNLNQKADILSKLVTHAFDHLTKKVLVEVLAERSTDQKEANYVIKEIHMGSYGMHIEARSVVAKAIRQGYYWPTMYKDARNVTQKCDSCKVHASVSRGPKTLMTSIMAPWPFYQWGMDILGRLPRVSKKLKEVLEAKTVEVLKVGTEHSDVDALTKVSKSKVRQSRAKAVIAKVSTSSSTPAISYDIAELNDKVRALLLDKKNQSSARAQSLTPAPVKAVEPNCVTCGGTHSYQNCLATNGNVYRDNIQKYVSHAAAANYNQGNTSFRPQMVANQIRPPGFPPYQNNQNNFNRGNNFNQNRGGNFNQSNFNQYGNFNQGQLHRPQVNQPLAYQAPAYQAPIPQTQSVSKTNFESYVKANDAVLRNMQNQGQNLQIRMANLTDMLSKFVSSNTASSSGSGTLPGNTITNPKEDLKGITTRSGVAYQGPTIPTPSKVVKQGTEHDNERCRDQANEQIEKFYKIFKDMSFEISFTDALILMPKFASTLKALIGNKEKLSEMARTPINEHCSAVILNKLPRKLRDPGLSLLELTLTCMTLELADHSVSKPIGIAKDVSVKVVFGFSDVTASGNPTPYDDLIVSTTSPTLTPFEDSDFLLFEEADAFLGLEDDPNSPKINPFYYDPEGDILLLEAILNSAPLPPLPNHEQYLPSFKKELKVCEAKTVKSSIDEPPEVELKDLPPHLEYAFLDGNNKLPVIIAKELGDEEKSALIKVFKSHKRAIAWKLSDIQGINQEFCTHKILMEEDYKPTVQHQRRVNPKIPNVIKKEVEKLLDAGLIYPIFDSPWVSPTMEVFMEDFSVFGNSFKNCLSRLDKMLQRCEDTNLCLNWEKSHFMVKEGIVLGHKISKNGIEVDRAKVDVIAILPHPTTVKGIRSFLGHVGFYRRFIQDFFKISRPMTHLLEKNTLFIFSEDCIKAFQMLKKKLTEAPILITPNWDLPFELICDASDFAIGVVLGQHDEKHFKPIHYVSKTINNAESNYTTTEKEMLAVVYAFEKFWSYLIMNKSIVHTDHSAFKYLFAKKDAKARLLGWVLLLQELDFKVLDTKGVENLAVDHLSQLENPYKNMLNPKEINKKFPLETLSMVTFHGDSSAPWFADFENYRAGNFIVKGMMSQQKNNFFKDVKHYFWDDPFLFKICADQVIRRCMHGKEAFDILVACHNGPTGGHHGANLTAKKHFSRYCSSGTIYGYSSSAKKTVLRVLFMASGDSDRDAEDALSKLLQIGTVTECQDEFEMLINRVTGISESLLTSFYISRLKVALQIELLRARPTTLGEAFSLACITKTRFEDERSASAIAKPNDLNTRVHVQHLDETTRHKPNKMEAIKLSGSSLLVESKYYAANQVGLIFNQSNETIYYERILELIAGQLCQSLCKHILDFGYDLQEANLQLKTWDPGIKIFLDNTLRTK</sequence>
<keyword evidence="1" id="KW-0808">Transferase</keyword>
<dbReference type="GO" id="GO:0004523">
    <property type="term" value="F:RNA-DNA hybrid ribonuclease activity"/>
    <property type="evidence" value="ECO:0007669"/>
    <property type="project" value="InterPro"/>
</dbReference>
<dbReference type="Pfam" id="PF17921">
    <property type="entry name" value="Integrase_H2C2"/>
    <property type="match status" value="1"/>
</dbReference>
<comment type="caution">
    <text evidence="12">The sequence shown here is derived from an EMBL/GenBank/DDBJ whole genome shotgun (WGS) entry which is preliminary data.</text>
</comment>
<keyword evidence="3" id="KW-0540">Nuclease</keyword>
<dbReference type="GO" id="GO:0003676">
    <property type="term" value="F:nucleic acid binding"/>
    <property type="evidence" value="ECO:0007669"/>
    <property type="project" value="InterPro"/>
</dbReference>
<feature type="compositionally biased region" description="Basic and acidic residues" evidence="7">
    <location>
        <begin position="218"/>
        <end position="230"/>
    </location>
</feature>
<dbReference type="InterPro" id="IPR043128">
    <property type="entry name" value="Rev_trsase/Diguanyl_cyclase"/>
</dbReference>
<feature type="domain" description="Integrase zinc-binding" evidence="11">
    <location>
        <begin position="724"/>
        <end position="779"/>
    </location>
</feature>
<name>A0A6L2JZI2_TANCI</name>
<keyword evidence="2" id="KW-0548">Nucleotidyltransferase</keyword>
<feature type="compositionally biased region" description="Low complexity" evidence="7">
    <location>
        <begin position="983"/>
        <end position="1008"/>
    </location>
</feature>
<dbReference type="InterPro" id="IPR043502">
    <property type="entry name" value="DNA/RNA_pol_sf"/>
</dbReference>
<dbReference type="PANTHER" id="PTHR37984:SF5">
    <property type="entry name" value="PROTEIN NYNRIN-LIKE"/>
    <property type="match status" value="1"/>
</dbReference>
<dbReference type="Gene3D" id="3.10.10.10">
    <property type="entry name" value="HIV Type 1 Reverse Transcriptase, subunit A, domain 1"/>
    <property type="match status" value="1"/>
</dbReference>
<accession>A0A6L2JZI2</accession>
<keyword evidence="4" id="KW-0255">Endonuclease</keyword>
<dbReference type="CDD" id="cd09274">
    <property type="entry name" value="RNase_HI_RT_Ty3"/>
    <property type="match status" value="1"/>
</dbReference>
<reference evidence="12" key="1">
    <citation type="journal article" date="2019" name="Sci. Rep.">
        <title>Draft genome of Tanacetum cinerariifolium, the natural source of mosquito coil.</title>
        <authorList>
            <person name="Yamashiro T."/>
            <person name="Shiraishi A."/>
            <person name="Satake H."/>
            <person name="Nakayama K."/>
        </authorList>
    </citation>
    <scope>NUCLEOTIDE SEQUENCE</scope>
</reference>
<feature type="domain" description="Reverse transcriptase RNase H-like" evidence="10">
    <location>
        <begin position="1620"/>
        <end position="1720"/>
    </location>
</feature>
<dbReference type="GO" id="GO:0003964">
    <property type="term" value="F:RNA-directed DNA polymerase activity"/>
    <property type="evidence" value="ECO:0007669"/>
    <property type="project" value="UniProtKB-KW"/>
</dbReference>
<dbReference type="CDD" id="cd01647">
    <property type="entry name" value="RT_LTR"/>
    <property type="match status" value="1"/>
</dbReference>
<feature type="compositionally biased region" description="Low complexity" evidence="7">
    <location>
        <begin position="1077"/>
        <end position="1087"/>
    </location>
</feature>
<dbReference type="SUPFAM" id="SSF56672">
    <property type="entry name" value="DNA/RNA polymerases"/>
    <property type="match status" value="2"/>
</dbReference>
<feature type="region of interest" description="Disordered" evidence="7">
    <location>
        <begin position="207"/>
        <end position="230"/>
    </location>
</feature>
<dbReference type="Pfam" id="PF17917">
    <property type="entry name" value="RT_RNaseH"/>
    <property type="match status" value="1"/>
</dbReference>
<evidence type="ECO:0000259" key="8">
    <source>
        <dbReference type="Pfam" id="PF00078"/>
    </source>
</evidence>
<organism evidence="12">
    <name type="scientific">Tanacetum cinerariifolium</name>
    <name type="common">Dalmatian daisy</name>
    <name type="synonym">Chrysanthemum cinerariifolium</name>
    <dbReference type="NCBI Taxonomy" id="118510"/>
    <lineage>
        <taxon>Eukaryota</taxon>
        <taxon>Viridiplantae</taxon>
        <taxon>Streptophyta</taxon>
        <taxon>Embryophyta</taxon>
        <taxon>Tracheophyta</taxon>
        <taxon>Spermatophyta</taxon>
        <taxon>Magnoliopsida</taxon>
        <taxon>eudicotyledons</taxon>
        <taxon>Gunneridae</taxon>
        <taxon>Pentapetalae</taxon>
        <taxon>asterids</taxon>
        <taxon>campanulids</taxon>
        <taxon>Asterales</taxon>
        <taxon>Asteraceae</taxon>
        <taxon>Asteroideae</taxon>
        <taxon>Anthemideae</taxon>
        <taxon>Anthemidinae</taxon>
        <taxon>Tanacetum</taxon>
    </lineage>
</organism>
<keyword evidence="5" id="KW-0378">Hydrolase</keyword>
<feature type="region of interest" description="Disordered" evidence="7">
    <location>
        <begin position="1077"/>
        <end position="1135"/>
    </location>
</feature>
<proteinExistence type="predicted"/>
<evidence type="ECO:0000256" key="2">
    <source>
        <dbReference type="ARBA" id="ARBA00022695"/>
    </source>
</evidence>